<keyword evidence="3" id="KW-1185">Reference proteome</keyword>
<feature type="chain" id="PRO_5024289790" description="Secreted protein" evidence="1">
    <location>
        <begin position="25"/>
        <end position="72"/>
    </location>
</feature>
<evidence type="ECO:0000313" key="3">
    <source>
        <dbReference type="Proteomes" id="UP000322873"/>
    </source>
</evidence>
<gene>
    <name evidence="2" type="ORF">EYC84_010074</name>
</gene>
<feature type="signal peptide" evidence="1">
    <location>
        <begin position="1"/>
        <end position="24"/>
    </location>
</feature>
<organism evidence="2 3">
    <name type="scientific">Monilinia fructicola</name>
    <name type="common">Brown rot fungus</name>
    <name type="synonym">Ciboria fructicola</name>
    <dbReference type="NCBI Taxonomy" id="38448"/>
    <lineage>
        <taxon>Eukaryota</taxon>
        <taxon>Fungi</taxon>
        <taxon>Dikarya</taxon>
        <taxon>Ascomycota</taxon>
        <taxon>Pezizomycotina</taxon>
        <taxon>Leotiomycetes</taxon>
        <taxon>Helotiales</taxon>
        <taxon>Sclerotiniaceae</taxon>
        <taxon>Monilinia</taxon>
    </lineage>
</organism>
<accession>A0A5M9JCI3</accession>
<dbReference type="EMBL" id="VICG01000011">
    <property type="protein sequence ID" value="KAA8566981.1"/>
    <property type="molecule type" value="Genomic_DNA"/>
</dbReference>
<evidence type="ECO:0000256" key="1">
    <source>
        <dbReference type="SAM" id="SignalP"/>
    </source>
</evidence>
<protein>
    <recommendedName>
        <fullName evidence="4">Secreted protein</fullName>
    </recommendedName>
</protein>
<keyword evidence="1" id="KW-0732">Signal</keyword>
<name>A0A5M9JCI3_MONFR</name>
<dbReference type="AlphaFoldDB" id="A0A5M9JCI3"/>
<sequence>MDRAVPRTSAIVLIVLWASPCTDRRYEASEKLETREGARGSNVFQFESTLYLVKHGETHVHLITQFMYFVNC</sequence>
<evidence type="ECO:0008006" key="4">
    <source>
        <dbReference type="Google" id="ProtNLM"/>
    </source>
</evidence>
<proteinExistence type="predicted"/>
<evidence type="ECO:0000313" key="2">
    <source>
        <dbReference type="EMBL" id="KAA8566981.1"/>
    </source>
</evidence>
<dbReference type="Proteomes" id="UP000322873">
    <property type="component" value="Unassembled WGS sequence"/>
</dbReference>
<comment type="caution">
    <text evidence="2">The sequence shown here is derived from an EMBL/GenBank/DDBJ whole genome shotgun (WGS) entry which is preliminary data.</text>
</comment>
<reference evidence="2 3" key="1">
    <citation type="submission" date="2019-06" db="EMBL/GenBank/DDBJ databases">
        <title>Genome Sequence of the Brown Rot Fungal Pathogen Monilinia fructicola.</title>
        <authorList>
            <person name="De Miccolis Angelini R.M."/>
            <person name="Landi L."/>
            <person name="Abate D."/>
            <person name="Pollastro S."/>
            <person name="Romanazzi G."/>
            <person name="Faretra F."/>
        </authorList>
    </citation>
    <scope>NUCLEOTIDE SEQUENCE [LARGE SCALE GENOMIC DNA]</scope>
    <source>
        <strain evidence="2 3">Mfrc123</strain>
    </source>
</reference>